<dbReference type="AlphaFoldDB" id="A0A819JU75"/>
<protein>
    <submittedName>
        <fullName evidence="2">Uncharacterized protein</fullName>
    </submittedName>
</protein>
<organism evidence="2 3">
    <name type="scientific">Adineta steineri</name>
    <dbReference type="NCBI Taxonomy" id="433720"/>
    <lineage>
        <taxon>Eukaryota</taxon>
        <taxon>Metazoa</taxon>
        <taxon>Spiralia</taxon>
        <taxon>Gnathifera</taxon>
        <taxon>Rotifera</taxon>
        <taxon>Eurotatoria</taxon>
        <taxon>Bdelloidea</taxon>
        <taxon>Adinetida</taxon>
        <taxon>Adinetidae</taxon>
        <taxon>Adineta</taxon>
    </lineage>
</organism>
<comment type="similarity">
    <text evidence="1">Belongs to the LOR family.</text>
</comment>
<gene>
    <name evidence="2" type="ORF">KXQ929_LOCUS24694</name>
</gene>
<dbReference type="InterPro" id="IPR025659">
    <property type="entry name" value="Tubby-like_C"/>
</dbReference>
<accession>A0A819JU75</accession>
<evidence type="ECO:0000313" key="2">
    <source>
        <dbReference type="EMBL" id="CAF3935146.1"/>
    </source>
</evidence>
<name>A0A819JU75_9BILA</name>
<dbReference type="InterPro" id="IPR007612">
    <property type="entry name" value="LOR"/>
</dbReference>
<reference evidence="2" key="1">
    <citation type="submission" date="2021-02" db="EMBL/GenBank/DDBJ databases">
        <authorList>
            <person name="Nowell W R."/>
        </authorList>
    </citation>
    <scope>NUCLEOTIDE SEQUENCE</scope>
</reference>
<dbReference type="EMBL" id="CAJOBB010002072">
    <property type="protein sequence ID" value="CAF3935146.1"/>
    <property type="molecule type" value="Genomic_DNA"/>
</dbReference>
<dbReference type="Proteomes" id="UP000663868">
    <property type="component" value="Unassembled WGS sequence"/>
</dbReference>
<dbReference type="InterPro" id="IPR038595">
    <property type="entry name" value="LOR_sf"/>
</dbReference>
<evidence type="ECO:0000256" key="1">
    <source>
        <dbReference type="ARBA" id="ARBA00005437"/>
    </source>
</evidence>
<dbReference type="SUPFAM" id="SSF54518">
    <property type="entry name" value="Tubby C-terminal domain-like"/>
    <property type="match status" value="1"/>
</dbReference>
<sequence length="347" mass="39245">MHPLGRQAYVAGSGYLAVLDTDNKAMGWTLPGLTNIKHYTKAIGVTLDNHIFIAVYYEKVDDSTPGLYVCRIIEPFMFIPVAFFSMMNTGEIPRGQVSMVMSVRGSFYFLPPVPEDGPPKQISPSPFLVFPNNQQTFPRHSHLGSFPFSMVHMVDWSSGFGVVLNGYCLGTNRTYLIKRDLFSGLKGGEFTVYDNQGKITLFRMESKFAILHNIRIFKGLNKKQNPIALLKAKLSFVLYKGTIAIFNKNSNEWKNGTIEQNFKIVGNKFTIKYNNTEVSMEGKAASLDTTFIDQSNKQVLAKFHKRVSSLFWRNKYDLQVLSDKLPDQVYFLGIAARDINNNRIQTG</sequence>
<comment type="caution">
    <text evidence="2">The sequence shown here is derived from an EMBL/GenBank/DDBJ whole genome shotgun (WGS) entry which is preliminary data.</text>
</comment>
<evidence type="ECO:0000313" key="3">
    <source>
        <dbReference type="Proteomes" id="UP000663868"/>
    </source>
</evidence>
<dbReference type="Pfam" id="PF04525">
    <property type="entry name" value="LOR"/>
    <property type="match status" value="1"/>
</dbReference>
<proteinExistence type="inferred from homology"/>
<dbReference type="Gene3D" id="2.40.160.200">
    <property type="entry name" value="LURP1-related"/>
    <property type="match status" value="1"/>
</dbReference>